<evidence type="ECO:0000313" key="3">
    <source>
        <dbReference type="Proteomes" id="UP000265631"/>
    </source>
</evidence>
<dbReference type="EMBL" id="PXXK01000143">
    <property type="protein sequence ID" value="RFN50211.1"/>
    <property type="molecule type" value="Genomic_DNA"/>
</dbReference>
<gene>
    <name evidence="2" type="ORF">FIE12Z_5525</name>
</gene>
<accession>A0A395MQJ4</accession>
<comment type="caution">
    <text evidence="2">The sequence shown here is derived from an EMBL/GenBank/DDBJ whole genome shotgun (WGS) entry which is preliminary data.</text>
</comment>
<evidence type="ECO:0000256" key="1">
    <source>
        <dbReference type="SAM" id="MobiDB-lite"/>
    </source>
</evidence>
<dbReference type="GO" id="GO:0008168">
    <property type="term" value="F:methyltransferase activity"/>
    <property type="evidence" value="ECO:0007669"/>
    <property type="project" value="UniProtKB-KW"/>
</dbReference>
<keyword evidence="3" id="KW-1185">Reference proteome</keyword>
<protein>
    <submittedName>
        <fullName evidence="2">Phosphatidylethanolamine n-methyltransferase</fullName>
    </submittedName>
</protein>
<keyword evidence="2" id="KW-0808">Transferase</keyword>
<dbReference type="STRING" id="2594813.A0A395MQJ4"/>
<name>A0A395MQJ4_9HYPO</name>
<dbReference type="AlphaFoldDB" id="A0A395MQJ4"/>
<reference evidence="2 3" key="1">
    <citation type="journal article" date="2018" name="PLoS Pathog.">
        <title>Evolution of structural diversity of trichothecenes, a family of toxins produced by plant pathogenic and entomopathogenic fungi.</title>
        <authorList>
            <person name="Proctor R.H."/>
            <person name="McCormick S.P."/>
            <person name="Kim H.S."/>
            <person name="Cardoza R.E."/>
            <person name="Stanley A.M."/>
            <person name="Lindo L."/>
            <person name="Kelly A."/>
            <person name="Brown D.W."/>
            <person name="Lee T."/>
            <person name="Vaughan M.M."/>
            <person name="Alexander N.J."/>
            <person name="Busman M."/>
            <person name="Gutierrez S."/>
        </authorList>
    </citation>
    <scope>NUCLEOTIDE SEQUENCE [LARGE SCALE GENOMIC DNA]</scope>
    <source>
        <strain evidence="2 3">NRRL 13405</strain>
    </source>
</reference>
<evidence type="ECO:0000313" key="2">
    <source>
        <dbReference type="EMBL" id="RFN50211.1"/>
    </source>
</evidence>
<keyword evidence="2" id="KW-0489">Methyltransferase</keyword>
<dbReference type="Proteomes" id="UP000265631">
    <property type="component" value="Unassembled WGS sequence"/>
</dbReference>
<organism evidence="2 3">
    <name type="scientific">Fusarium flagelliforme</name>
    <dbReference type="NCBI Taxonomy" id="2675880"/>
    <lineage>
        <taxon>Eukaryota</taxon>
        <taxon>Fungi</taxon>
        <taxon>Dikarya</taxon>
        <taxon>Ascomycota</taxon>
        <taxon>Pezizomycotina</taxon>
        <taxon>Sordariomycetes</taxon>
        <taxon>Hypocreomycetidae</taxon>
        <taxon>Hypocreales</taxon>
        <taxon>Nectriaceae</taxon>
        <taxon>Fusarium</taxon>
        <taxon>Fusarium incarnatum-equiseti species complex</taxon>
    </lineage>
</organism>
<sequence length="471" mass="53459">MIRHPIAKAQGAGMQRVACSEVTTISRDPLATEYLWNNELPPPELHIERLFEDPFFRTQTCSLESLVFGAFDADLAKIIALGVNAWQQGIAVLYADGSQRGIGPVRVAMEWHSIDGPGGERIISCHPSLNRGQDRMSLWSLRFITNLNRHLIIGNGPYYDSDPDRLPRKENQGRILMGLYCHWGRIDSMWQPIKEIEQLQAIGAFSAYHDKFIGGDIPTDEADRFWYPSPPRGEQRLIGPVFGDPPQKPERPFNEKHESQLTKCASVAWFDCGKPLDSIKLTFCHTQYGDRLPLTSMTFNYTDGTRQSIGPTHFKAVDKITERGHPWCPCELDLNKTDDMKERAHYKRWEWDVNGYYLTGLRVWEGENGGIVGLRFIMDDGTESDTWGFEGWNSDKEEEENGDEDDKEKEPTAPIIELKASRDGFSPALKVWYDYDNGKLFGGRIIAAMQVMEIEKGPNDDLAESFSGMTT</sequence>
<feature type="compositionally biased region" description="Acidic residues" evidence="1">
    <location>
        <begin position="396"/>
        <end position="407"/>
    </location>
</feature>
<dbReference type="OrthoDB" id="5105148at2759"/>
<dbReference type="GO" id="GO:0032259">
    <property type="term" value="P:methylation"/>
    <property type="evidence" value="ECO:0007669"/>
    <property type="project" value="UniProtKB-KW"/>
</dbReference>
<feature type="region of interest" description="Disordered" evidence="1">
    <location>
        <begin position="387"/>
        <end position="414"/>
    </location>
</feature>
<proteinExistence type="predicted"/>